<keyword evidence="2" id="KW-1185">Reference proteome</keyword>
<organism evidence="1 2">
    <name type="scientific">Theobroma cacao</name>
    <name type="common">Cacao</name>
    <name type="synonym">Cocoa</name>
    <dbReference type="NCBI Taxonomy" id="3641"/>
    <lineage>
        <taxon>Eukaryota</taxon>
        <taxon>Viridiplantae</taxon>
        <taxon>Streptophyta</taxon>
        <taxon>Embryophyta</taxon>
        <taxon>Tracheophyta</taxon>
        <taxon>Spermatophyta</taxon>
        <taxon>Magnoliopsida</taxon>
        <taxon>eudicotyledons</taxon>
        <taxon>Gunneridae</taxon>
        <taxon>Pentapetalae</taxon>
        <taxon>rosids</taxon>
        <taxon>malvids</taxon>
        <taxon>Malvales</taxon>
        <taxon>Malvaceae</taxon>
        <taxon>Byttnerioideae</taxon>
        <taxon>Theobroma</taxon>
    </lineage>
</organism>
<dbReference type="Proteomes" id="UP000026915">
    <property type="component" value="Chromosome 2"/>
</dbReference>
<accession>A0A061E4E8</accession>
<proteinExistence type="predicted"/>
<name>A0A061E4E8_THECC</name>
<dbReference type="EMBL" id="CM001880">
    <property type="protein sequence ID" value="EOX99904.1"/>
    <property type="molecule type" value="Genomic_DNA"/>
</dbReference>
<dbReference type="InParanoid" id="A0A061E4E8"/>
<gene>
    <name evidence="1" type="ORF">TCM_008899</name>
</gene>
<reference evidence="1 2" key="1">
    <citation type="journal article" date="2013" name="Genome Biol.">
        <title>The genome sequence of the most widely cultivated cacao type and its use to identify candidate genes regulating pod color.</title>
        <authorList>
            <person name="Motamayor J.C."/>
            <person name="Mockaitis K."/>
            <person name="Schmutz J."/>
            <person name="Haiminen N."/>
            <person name="Iii D.L."/>
            <person name="Cornejo O."/>
            <person name="Findley S.D."/>
            <person name="Zheng P."/>
            <person name="Utro F."/>
            <person name="Royaert S."/>
            <person name="Saski C."/>
            <person name="Jenkins J."/>
            <person name="Podicheti R."/>
            <person name="Zhao M."/>
            <person name="Scheffler B.E."/>
            <person name="Stack J.C."/>
            <person name="Feltus F.A."/>
            <person name="Mustiga G.M."/>
            <person name="Amores F."/>
            <person name="Phillips W."/>
            <person name="Marelli J.P."/>
            <person name="May G.D."/>
            <person name="Shapiro H."/>
            <person name="Ma J."/>
            <person name="Bustamante C.D."/>
            <person name="Schnell R.J."/>
            <person name="Main D."/>
            <person name="Gilbert D."/>
            <person name="Parida L."/>
            <person name="Kuhn D.N."/>
        </authorList>
    </citation>
    <scope>NUCLEOTIDE SEQUENCE [LARGE SCALE GENOMIC DNA]</scope>
    <source>
        <strain evidence="2">cv. Matina 1-6</strain>
    </source>
</reference>
<protein>
    <submittedName>
        <fullName evidence="1">Uncharacterized protein</fullName>
    </submittedName>
</protein>
<dbReference type="Gramene" id="EOX99904">
    <property type="protein sequence ID" value="EOX99904"/>
    <property type="gene ID" value="TCM_008899"/>
</dbReference>
<sequence>MCTFVIAPVDDKFHDDINWIVRLSVWYVVMAYPTSFLLRSMGGLVLGPDKICLFDVCPVDGLVFGFNGWSRVEVDDNGDW</sequence>
<dbReference type="HOGENOM" id="CLU_2594600_0_0_1"/>
<dbReference type="AlphaFoldDB" id="A0A061E4E8"/>
<evidence type="ECO:0000313" key="1">
    <source>
        <dbReference type="EMBL" id="EOX99904.1"/>
    </source>
</evidence>
<evidence type="ECO:0000313" key="2">
    <source>
        <dbReference type="Proteomes" id="UP000026915"/>
    </source>
</evidence>